<accession>A0A1S3B5J5</accession>
<reference evidence="11" key="1">
    <citation type="submission" date="2025-08" db="UniProtKB">
        <authorList>
            <consortium name="RefSeq"/>
        </authorList>
    </citation>
    <scope>IDENTIFICATION</scope>
    <source>
        <tissue evidence="11">Stem</tissue>
    </source>
</reference>
<dbReference type="InterPro" id="IPR010795">
    <property type="entry name" value="Prenylcys_lyase"/>
</dbReference>
<dbReference type="PIRSF" id="PIRSF036292">
    <property type="entry name" value="Prenylcysteine_oxidase"/>
    <property type="match status" value="1"/>
</dbReference>
<dbReference type="PANTHER" id="PTHR15944:SF0">
    <property type="entry name" value="PRENYLCYSTEINE LYASE DOMAIN-CONTAINING PROTEIN"/>
    <property type="match status" value="1"/>
</dbReference>
<keyword evidence="3" id="KW-0285">Flavoprotein</keyword>
<dbReference type="FunFam" id="3.50.50.60:FF:000430">
    <property type="entry name" value="Farnesylcysteine lyase"/>
    <property type="match status" value="1"/>
</dbReference>
<dbReference type="KEGG" id="cmo:103486051"/>
<evidence type="ECO:0000256" key="4">
    <source>
        <dbReference type="ARBA" id="ARBA00022729"/>
    </source>
</evidence>
<dbReference type="InParanoid" id="A0A1S3B5J5"/>
<dbReference type="GO" id="GO:0016829">
    <property type="term" value="F:lyase activity"/>
    <property type="evidence" value="ECO:0007669"/>
    <property type="project" value="UniProtKB-KW"/>
</dbReference>
<feature type="signal peptide" evidence="8">
    <location>
        <begin position="1"/>
        <end position="39"/>
    </location>
</feature>
<dbReference type="Proteomes" id="UP001652600">
    <property type="component" value="Chromosome 8"/>
</dbReference>
<dbReference type="OrthoDB" id="437369at2759"/>
<comment type="cofactor">
    <cofactor evidence="1">
        <name>FAD</name>
        <dbReference type="ChEBI" id="CHEBI:57692"/>
    </cofactor>
</comment>
<sequence>MFHLIASFKLPLFGEMYMVRWSIIVPLFLCFLAFPPVTSRPPPPTVCIIGSGIGGSSVSHFLRQYAPSYNVSTDFNIRIFERHNIVGGRMATVNIAGDTFEAGASILHPKNFHALRFTELLNLTVKKPSSSGSFSLGIWDGHKFVFRTLTSGLTSTVPFVDKIVELWNQLVMFLRYGFSLLRMEEFVERAVEQFSKYYEGFESRPVFETVNKMLNWSGLYKLTTRTLYEELIDARLSRLLIQELVTVITRINYGQSVSISGLAGAVSLAGSGGGLWSVEGGNWQIAARLINHSDSTLHLEEEIKSISYRGEYYEVKSNKGNNYSCEVTVVATPVDEVNIQFTPPIIIPKRELQHTHTTFVRGLLNPAYFGLKASSKLPKLVGTTETENVQFSSISVLKQHDENDMTYKIFSRKPMEDTLLDKIFRIRTETIRIDWAAYPHFKAPEVFAPFILDGQHLYYVNAFENAASTMETSAVAAENIARLILSRFFAKVGTDSLHFSLDSARDASALHIDL</sequence>
<keyword evidence="5" id="KW-0274">FAD</keyword>
<dbReference type="FunCoup" id="A0A1S3B5J5">
    <property type="interactions" value="2380"/>
</dbReference>
<evidence type="ECO:0000256" key="1">
    <source>
        <dbReference type="ARBA" id="ARBA00001974"/>
    </source>
</evidence>
<dbReference type="Gene3D" id="3.50.50.60">
    <property type="entry name" value="FAD/NAD(P)-binding domain"/>
    <property type="match status" value="2"/>
</dbReference>
<dbReference type="SMR" id="A0A1S3B5J5"/>
<evidence type="ECO:0000256" key="3">
    <source>
        <dbReference type="ARBA" id="ARBA00022630"/>
    </source>
</evidence>
<keyword evidence="11" id="KW-0456">Lyase</keyword>
<comment type="similarity">
    <text evidence="2">Belongs to the prenylcysteine oxidase family.</text>
</comment>
<dbReference type="GO" id="GO:0030328">
    <property type="term" value="P:prenylcysteine catabolic process"/>
    <property type="evidence" value="ECO:0007669"/>
    <property type="project" value="InterPro"/>
</dbReference>
<keyword evidence="10" id="KW-1185">Reference proteome</keyword>
<dbReference type="SUPFAM" id="SSF51905">
    <property type="entry name" value="FAD/NAD(P)-binding domain"/>
    <property type="match status" value="1"/>
</dbReference>
<name>A0A1S3B5J5_CUCME</name>
<dbReference type="InterPro" id="IPR036188">
    <property type="entry name" value="FAD/NAD-bd_sf"/>
</dbReference>
<dbReference type="Pfam" id="PF13450">
    <property type="entry name" value="NAD_binding_8"/>
    <property type="match status" value="1"/>
</dbReference>
<evidence type="ECO:0000313" key="11">
    <source>
        <dbReference type="RefSeq" id="XP_008442090.1"/>
    </source>
</evidence>
<dbReference type="RefSeq" id="XP_008442090.1">
    <property type="nucleotide sequence ID" value="XM_008443868.3"/>
</dbReference>
<dbReference type="GO" id="GO:0001735">
    <property type="term" value="F:prenylcysteine oxidase activity"/>
    <property type="evidence" value="ECO:0007669"/>
    <property type="project" value="InterPro"/>
</dbReference>
<feature type="chain" id="PRO_5010320698" evidence="8">
    <location>
        <begin position="40"/>
        <end position="514"/>
    </location>
</feature>
<evidence type="ECO:0000256" key="2">
    <source>
        <dbReference type="ARBA" id="ARBA00009967"/>
    </source>
</evidence>
<dbReference type="GO" id="GO:0030327">
    <property type="term" value="P:prenylated protein catabolic process"/>
    <property type="evidence" value="ECO:0007669"/>
    <property type="project" value="TreeGrafter"/>
</dbReference>
<proteinExistence type="inferred from homology"/>
<gene>
    <name evidence="11" type="primary">LOC103486051</name>
</gene>
<keyword evidence="7" id="KW-0325">Glycoprotein</keyword>
<evidence type="ECO:0000256" key="8">
    <source>
        <dbReference type="SAM" id="SignalP"/>
    </source>
</evidence>
<dbReference type="PANTHER" id="PTHR15944">
    <property type="entry name" value="FARNESYLCYSTEINE LYASE"/>
    <property type="match status" value="1"/>
</dbReference>
<protein>
    <submittedName>
        <fullName evidence="11">Farnesylcysteine lyase</fullName>
    </submittedName>
</protein>
<dbReference type="AlphaFoldDB" id="A0A1S3B5J5"/>
<dbReference type="InterPro" id="IPR017046">
    <property type="entry name" value="Prenylcysteine_Oxase1"/>
</dbReference>
<keyword evidence="6" id="KW-0560">Oxidoreductase</keyword>
<evidence type="ECO:0000256" key="6">
    <source>
        <dbReference type="ARBA" id="ARBA00023002"/>
    </source>
</evidence>
<evidence type="ECO:0000313" key="10">
    <source>
        <dbReference type="Proteomes" id="UP001652600"/>
    </source>
</evidence>
<feature type="domain" description="Prenylcysteine lyase" evidence="9">
    <location>
        <begin position="160"/>
        <end position="491"/>
    </location>
</feature>
<dbReference type="Pfam" id="PF07156">
    <property type="entry name" value="Prenylcys_lyase"/>
    <property type="match status" value="1"/>
</dbReference>
<evidence type="ECO:0000259" key="9">
    <source>
        <dbReference type="Pfam" id="PF07156"/>
    </source>
</evidence>
<dbReference type="eggNOG" id="ENOG502QSHJ">
    <property type="taxonomic scope" value="Eukaryota"/>
</dbReference>
<dbReference type="GeneID" id="103486051"/>
<evidence type="ECO:0000256" key="7">
    <source>
        <dbReference type="ARBA" id="ARBA00023180"/>
    </source>
</evidence>
<evidence type="ECO:0000256" key="5">
    <source>
        <dbReference type="ARBA" id="ARBA00022827"/>
    </source>
</evidence>
<keyword evidence="4 8" id="KW-0732">Signal</keyword>
<organism evidence="10 11">
    <name type="scientific">Cucumis melo</name>
    <name type="common">Muskmelon</name>
    <dbReference type="NCBI Taxonomy" id="3656"/>
    <lineage>
        <taxon>Eukaryota</taxon>
        <taxon>Viridiplantae</taxon>
        <taxon>Streptophyta</taxon>
        <taxon>Embryophyta</taxon>
        <taxon>Tracheophyta</taxon>
        <taxon>Spermatophyta</taxon>
        <taxon>Magnoliopsida</taxon>
        <taxon>eudicotyledons</taxon>
        <taxon>Gunneridae</taxon>
        <taxon>Pentapetalae</taxon>
        <taxon>rosids</taxon>
        <taxon>fabids</taxon>
        <taxon>Cucurbitales</taxon>
        <taxon>Cucurbitaceae</taxon>
        <taxon>Benincaseae</taxon>
        <taxon>Cucumis</taxon>
    </lineage>
</organism>